<reference evidence="9" key="1">
    <citation type="journal article" date="2009" name="Appl. Environ. Microbiol.">
        <title>Complete genome sequence of the chemolithoautotrophic marine magnetotactic coccus strain MC-1.</title>
        <authorList>
            <person name="Schubbe S."/>
            <person name="Williams T.J."/>
            <person name="Xie G."/>
            <person name="Kiss H.E."/>
            <person name="Brettin T.S."/>
            <person name="Martinez D."/>
            <person name="Ross C.A."/>
            <person name="Schuler D."/>
            <person name="Cox B.L."/>
            <person name="Nealson K.H."/>
            <person name="Bazylinski D.A."/>
        </authorList>
    </citation>
    <scope>NUCLEOTIDE SEQUENCE [LARGE SCALE GENOMIC DNA]</scope>
    <source>
        <strain evidence="9">ATCC BAA-1437 / JCM 17883 / MC-1</strain>
    </source>
</reference>
<evidence type="ECO:0000256" key="4">
    <source>
        <dbReference type="ARBA" id="ARBA00019595"/>
    </source>
</evidence>
<dbReference type="EC" id="5.1.3.13" evidence="3 7"/>
<feature type="active site" description="Proton acceptor" evidence="5">
    <location>
        <position position="62"/>
    </location>
</feature>
<feature type="active site" description="Proton donor" evidence="5">
    <location>
        <position position="131"/>
    </location>
</feature>
<accession>A0LAF0</accession>
<name>A0LAF0_MAGMM</name>
<comment type="catalytic activity">
    <reaction evidence="1 7">
        <text>dTDP-4-dehydro-6-deoxy-alpha-D-glucose = dTDP-4-dehydro-beta-L-rhamnose</text>
        <dbReference type="Rhea" id="RHEA:16969"/>
        <dbReference type="ChEBI" id="CHEBI:57649"/>
        <dbReference type="ChEBI" id="CHEBI:62830"/>
        <dbReference type="EC" id="5.1.3.13"/>
    </reaction>
</comment>
<dbReference type="InterPro" id="IPR011051">
    <property type="entry name" value="RmlC_Cupin_sf"/>
</dbReference>
<dbReference type="Pfam" id="PF00908">
    <property type="entry name" value="dTDP_sugar_isom"/>
    <property type="match status" value="1"/>
</dbReference>
<evidence type="ECO:0000256" key="1">
    <source>
        <dbReference type="ARBA" id="ARBA00001298"/>
    </source>
</evidence>
<dbReference type="PANTHER" id="PTHR21047">
    <property type="entry name" value="DTDP-6-DEOXY-D-GLUCOSE-3,5 EPIMERASE"/>
    <property type="match status" value="1"/>
</dbReference>
<dbReference type="CDD" id="cd00438">
    <property type="entry name" value="cupin_RmlC"/>
    <property type="match status" value="1"/>
</dbReference>
<dbReference type="RefSeq" id="WP_011714063.1">
    <property type="nucleotide sequence ID" value="NC_008576.1"/>
</dbReference>
<evidence type="ECO:0000256" key="3">
    <source>
        <dbReference type="ARBA" id="ARBA00012098"/>
    </source>
</evidence>
<dbReference type="InterPro" id="IPR000888">
    <property type="entry name" value="RmlC-like"/>
</dbReference>
<organism evidence="8 9">
    <name type="scientific">Magnetococcus marinus (strain ATCC BAA-1437 / JCM 17883 / MC-1)</name>
    <dbReference type="NCBI Taxonomy" id="156889"/>
    <lineage>
        <taxon>Bacteria</taxon>
        <taxon>Pseudomonadati</taxon>
        <taxon>Pseudomonadota</taxon>
        <taxon>Magnetococcia</taxon>
        <taxon>Magnetococcales</taxon>
        <taxon>Magnetococcaceae</taxon>
        <taxon>Magnetococcus</taxon>
    </lineage>
</organism>
<comment type="function">
    <text evidence="2 7">Catalyzes the epimerization of the C3' and C5'positions of dTDP-6-deoxy-D-xylo-4-hexulose, forming dTDP-6-deoxy-L-lyxo-4-hexulose.</text>
</comment>
<evidence type="ECO:0000313" key="9">
    <source>
        <dbReference type="Proteomes" id="UP000002586"/>
    </source>
</evidence>
<proteinExistence type="inferred from homology"/>
<sequence>MRILESVLHGALVLQSTRFTDDRGFFTESYNHKKFSQLTGLKTHFVQDNHSRSKRHVLRGMHYQLRQPQAKLVQVCQGEVYDVIVDMRQSSPTFKQHFGLRLSADNGLALWVPEGFAHGFLVLSEQADLHYKVNNDYDPTSERCLHWADAEIGIAWPLSDQPPLLSPKDAQGLPFDQLELFP</sequence>
<dbReference type="AlphaFoldDB" id="A0LAF0"/>
<keyword evidence="9" id="KW-1185">Reference proteome</keyword>
<dbReference type="UniPathway" id="UPA00124"/>
<evidence type="ECO:0000256" key="6">
    <source>
        <dbReference type="PIRSR" id="PIRSR600888-3"/>
    </source>
</evidence>
<gene>
    <name evidence="8" type="ordered locus">Mmc1_2443</name>
</gene>
<dbReference type="Gene3D" id="2.60.120.10">
    <property type="entry name" value="Jelly Rolls"/>
    <property type="match status" value="1"/>
</dbReference>
<dbReference type="NCBIfam" id="TIGR01221">
    <property type="entry name" value="rmlC"/>
    <property type="match status" value="1"/>
</dbReference>
<dbReference type="SUPFAM" id="SSF51182">
    <property type="entry name" value="RmlC-like cupins"/>
    <property type="match status" value="1"/>
</dbReference>
<dbReference type="HOGENOM" id="CLU_090940_1_1_5"/>
<comment type="similarity">
    <text evidence="7">Belongs to the dTDP-4-dehydrorhamnose 3,5-epimerase family.</text>
</comment>
<comment type="subunit">
    <text evidence="7">Homodimer.</text>
</comment>
<evidence type="ECO:0000256" key="7">
    <source>
        <dbReference type="RuleBase" id="RU364069"/>
    </source>
</evidence>
<evidence type="ECO:0000256" key="2">
    <source>
        <dbReference type="ARBA" id="ARBA00001997"/>
    </source>
</evidence>
<dbReference type="GO" id="GO:0019305">
    <property type="term" value="P:dTDP-rhamnose biosynthetic process"/>
    <property type="evidence" value="ECO:0007669"/>
    <property type="project" value="UniProtKB-UniRule"/>
</dbReference>
<dbReference type="EMBL" id="CP000471">
    <property type="protein sequence ID" value="ABK44943.1"/>
    <property type="molecule type" value="Genomic_DNA"/>
</dbReference>
<dbReference type="GO" id="GO:0005829">
    <property type="term" value="C:cytosol"/>
    <property type="evidence" value="ECO:0007669"/>
    <property type="project" value="TreeGrafter"/>
</dbReference>
<dbReference type="OrthoDB" id="9800680at2"/>
<dbReference type="GO" id="GO:0008830">
    <property type="term" value="F:dTDP-4-dehydrorhamnose 3,5-epimerase activity"/>
    <property type="evidence" value="ECO:0007669"/>
    <property type="project" value="UniProtKB-UniRule"/>
</dbReference>
<feature type="site" description="Participates in a stacking interaction with the thymidine ring of dTDP-4-oxo-6-deoxyglucose" evidence="6">
    <location>
        <position position="137"/>
    </location>
</feature>
<comment type="pathway">
    <text evidence="7">Carbohydrate biosynthesis; dTDP-L-rhamnose biosynthesis.</text>
</comment>
<dbReference type="InterPro" id="IPR014710">
    <property type="entry name" value="RmlC-like_jellyroll"/>
</dbReference>
<reference evidence="8 9" key="2">
    <citation type="journal article" date="2012" name="Int. J. Syst. Evol. Microbiol.">
        <title>Magnetococcus marinus gen. nov., sp. nov., a marine, magnetotactic bacterium that represents a novel lineage (Magnetococcaceae fam. nov.; Magnetococcales ord. nov.) at the base of the Alphaproteobacteria.</title>
        <authorList>
            <person name="Bazylinski D.A."/>
            <person name="Williams T.J."/>
            <person name="Lefevre C.T."/>
            <person name="Berg R.J."/>
            <person name="Zhang C.L."/>
            <person name="Bowser S.S."/>
            <person name="Dean A.J."/>
            <person name="Beveridge T.J."/>
        </authorList>
    </citation>
    <scope>NUCLEOTIDE SEQUENCE [LARGE SCALE GENOMIC DNA]</scope>
    <source>
        <strain evidence="9">ATCC BAA-1437 / JCM 17883 / MC-1</strain>
    </source>
</reference>
<evidence type="ECO:0000313" key="8">
    <source>
        <dbReference type="EMBL" id="ABK44943.1"/>
    </source>
</evidence>
<protein>
    <recommendedName>
        <fullName evidence="4 7">dTDP-4-dehydrorhamnose 3,5-epimerase</fullName>
        <ecNumber evidence="3 7">5.1.3.13</ecNumber>
    </recommendedName>
    <alternativeName>
        <fullName evidence="7">Thymidine diphospho-4-keto-rhamnose 3,5-epimerase</fullName>
    </alternativeName>
</protein>
<dbReference type="STRING" id="156889.Mmc1_2443"/>
<dbReference type="KEGG" id="mgm:Mmc1_2443"/>
<keyword evidence="7 8" id="KW-0413">Isomerase</keyword>
<dbReference type="GO" id="GO:0000271">
    <property type="term" value="P:polysaccharide biosynthetic process"/>
    <property type="evidence" value="ECO:0007669"/>
    <property type="project" value="TreeGrafter"/>
</dbReference>
<dbReference type="Proteomes" id="UP000002586">
    <property type="component" value="Chromosome"/>
</dbReference>
<dbReference type="PANTHER" id="PTHR21047:SF2">
    <property type="entry name" value="THYMIDINE DIPHOSPHO-4-KETO-RHAMNOSE 3,5-EPIMERASE"/>
    <property type="match status" value="1"/>
</dbReference>
<evidence type="ECO:0000256" key="5">
    <source>
        <dbReference type="PIRSR" id="PIRSR600888-1"/>
    </source>
</evidence>
<dbReference type="eggNOG" id="COG1898">
    <property type="taxonomic scope" value="Bacteria"/>
</dbReference>